<keyword evidence="10" id="KW-0963">Cytoplasm</keyword>
<dbReference type="SUPFAM" id="SSF52096">
    <property type="entry name" value="ClpP/crotonase"/>
    <property type="match status" value="1"/>
</dbReference>
<dbReference type="NCBIfam" id="NF041504">
    <property type="entry name" value="AccA_sub"/>
    <property type="match status" value="1"/>
</dbReference>
<dbReference type="PROSITE" id="PS50989">
    <property type="entry name" value="COA_CT_CTER"/>
    <property type="match status" value="1"/>
</dbReference>
<dbReference type="Proteomes" id="UP000198948">
    <property type="component" value="Unassembled WGS sequence"/>
</dbReference>
<dbReference type="GO" id="GO:0016743">
    <property type="term" value="F:carboxyl- or carbamoyltransferase activity"/>
    <property type="evidence" value="ECO:0007669"/>
    <property type="project" value="UniProtKB-UniRule"/>
</dbReference>
<dbReference type="RefSeq" id="WP_092650540.1">
    <property type="nucleotide sequence ID" value="NZ_FOHA01000003.1"/>
</dbReference>
<dbReference type="PANTHER" id="PTHR42853">
    <property type="entry name" value="ACETYL-COENZYME A CARBOXYLASE CARBOXYL TRANSFERASE SUBUNIT ALPHA"/>
    <property type="match status" value="1"/>
</dbReference>
<evidence type="ECO:0000256" key="5">
    <source>
        <dbReference type="ARBA" id="ARBA00022832"/>
    </source>
</evidence>
<dbReference type="PRINTS" id="PR01069">
    <property type="entry name" value="ACCCTRFRASEA"/>
</dbReference>
<organism evidence="13 14">
    <name type="scientific">Isobaculum melis</name>
    <dbReference type="NCBI Taxonomy" id="142588"/>
    <lineage>
        <taxon>Bacteria</taxon>
        <taxon>Bacillati</taxon>
        <taxon>Bacillota</taxon>
        <taxon>Bacilli</taxon>
        <taxon>Lactobacillales</taxon>
        <taxon>Carnobacteriaceae</taxon>
        <taxon>Isobaculum</taxon>
    </lineage>
</organism>
<keyword evidence="2 10" id="KW-0444">Lipid biosynthesis</keyword>
<proteinExistence type="inferred from homology"/>
<keyword evidence="4 10" id="KW-0547">Nucleotide-binding</keyword>
<dbReference type="STRING" id="142588.SAMN04488559_10394"/>
<dbReference type="EC" id="2.1.3.15" evidence="10"/>
<evidence type="ECO:0000256" key="3">
    <source>
        <dbReference type="ARBA" id="ARBA00022679"/>
    </source>
</evidence>
<dbReference type="InterPro" id="IPR029045">
    <property type="entry name" value="ClpP/crotonase-like_dom_sf"/>
</dbReference>
<keyword evidence="3 10" id="KW-0808">Transferase</keyword>
<dbReference type="EMBL" id="FOHA01000003">
    <property type="protein sequence ID" value="SER68408.1"/>
    <property type="molecule type" value="Genomic_DNA"/>
</dbReference>
<keyword evidence="6 10" id="KW-0067">ATP-binding</keyword>
<feature type="coiled-coil region" evidence="11">
    <location>
        <begin position="2"/>
        <end position="47"/>
    </location>
</feature>
<dbReference type="NCBIfam" id="TIGR00513">
    <property type="entry name" value="accA"/>
    <property type="match status" value="1"/>
</dbReference>
<dbReference type="PANTHER" id="PTHR42853:SF3">
    <property type="entry name" value="ACETYL-COENZYME A CARBOXYLASE CARBOXYL TRANSFERASE SUBUNIT ALPHA, CHLOROPLASTIC"/>
    <property type="match status" value="1"/>
</dbReference>
<comment type="function">
    <text evidence="10">Component of the acetyl coenzyme A carboxylase (ACC) complex. First, biotin carboxylase catalyzes the carboxylation of biotin on its carrier protein (BCCP) and then the CO(2) group is transferred by the carboxyltransferase to acetyl-CoA to form malonyl-CoA.</text>
</comment>
<dbReference type="OrthoDB" id="9808023at2"/>
<dbReference type="GO" id="GO:0003989">
    <property type="term" value="F:acetyl-CoA carboxylase activity"/>
    <property type="evidence" value="ECO:0007669"/>
    <property type="project" value="InterPro"/>
</dbReference>
<dbReference type="HAMAP" id="MF_00823">
    <property type="entry name" value="AcetylCoA_CT_alpha"/>
    <property type="match status" value="1"/>
</dbReference>
<comment type="similarity">
    <text evidence="10">Belongs to the AccA family.</text>
</comment>
<dbReference type="Gene3D" id="3.90.226.10">
    <property type="entry name" value="2-enoyl-CoA Hydratase, Chain A, domain 1"/>
    <property type="match status" value="1"/>
</dbReference>
<sequence length="315" mass="35686">MSETLDKMLKSLRDQLEDLRTLPKENRPELQDEVVRIEEQLVQLEKTVYKSLDAWETFQLARKQDRPTTLDYIPFIFDEFTLLQGDRHYGEDSAIIGGLAFFEGQPVTVIGHQRGRDTKENIERNFGMPHPEGFRKALRLMQQANKFKRPIITFVDTKGAYPGAAAERRNQSEAISKNIFEMFGFTVPIITVVIGEGGSGGALALSVANRLLMLEHAVYSVISPEGAASILWKDAGKSKEAAESMKITAKDLYQLDIIDEVIPEVLGGAHQDTEHQAIMIKNHLSQQLKELSKLSFEELKEDRYKKYRQIGTFGQ</sequence>
<dbReference type="GO" id="GO:2001295">
    <property type="term" value="P:malonyl-CoA biosynthetic process"/>
    <property type="evidence" value="ECO:0007669"/>
    <property type="project" value="UniProtKB-UniRule"/>
</dbReference>
<evidence type="ECO:0000313" key="13">
    <source>
        <dbReference type="EMBL" id="SER68408.1"/>
    </source>
</evidence>
<dbReference type="AlphaFoldDB" id="A0A1H9R6S9"/>
<evidence type="ECO:0000313" key="14">
    <source>
        <dbReference type="Proteomes" id="UP000198948"/>
    </source>
</evidence>
<evidence type="ECO:0000256" key="6">
    <source>
        <dbReference type="ARBA" id="ARBA00022840"/>
    </source>
</evidence>
<reference evidence="13 14" key="1">
    <citation type="submission" date="2016-10" db="EMBL/GenBank/DDBJ databases">
        <authorList>
            <person name="de Groot N.N."/>
        </authorList>
    </citation>
    <scope>NUCLEOTIDE SEQUENCE [LARGE SCALE GENOMIC DNA]</scope>
    <source>
        <strain evidence="13 14">DSM 13760</strain>
    </source>
</reference>
<name>A0A1H9R6S9_9LACT</name>
<dbReference type="GO" id="GO:0009317">
    <property type="term" value="C:acetyl-CoA carboxylase complex"/>
    <property type="evidence" value="ECO:0007669"/>
    <property type="project" value="InterPro"/>
</dbReference>
<keyword evidence="7 10" id="KW-0443">Lipid metabolism</keyword>
<keyword evidence="14" id="KW-1185">Reference proteome</keyword>
<evidence type="ECO:0000256" key="10">
    <source>
        <dbReference type="HAMAP-Rule" id="MF_00823"/>
    </source>
</evidence>
<accession>A0A1H9R6S9</accession>
<evidence type="ECO:0000256" key="4">
    <source>
        <dbReference type="ARBA" id="ARBA00022741"/>
    </source>
</evidence>
<protein>
    <recommendedName>
        <fullName evidence="10">Acetyl-coenzyme A carboxylase carboxyl transferase subunit alpha</fullName>
        <shortName evidence="10">ACCase subunit alpha</shortName>
        <shortName evidence="10">Acetyl-CoA carboxylase carboxyltransferase subunit alpha</shortName>
        <ecNumber evidence="10">2.1.3.15</ecNumber>
    </recommendedName>
</protein>
<dbReference type="GO" id="GO:0005524">
    <property type="term" value="F:ATP binding"/>
    <property type="evidence" value="ECO:0007669"/>
    <property type="project" value="UniProtKB-KW"/>
</dbReference>
<comment type="pathway">
    <text evidence="1 10">Lipid metabolism; malonyl-CoA biosynthesis; malonyl-CoA from acetyl-CoA: step 1/1.</text>
</comment>
<gene>
    <name evidence="10" type="primary">accA</name>
    <name evidence="13" type="ORF">SAMN04488559_10394</name>
</gene>
<keyword evidence="5 10" id="KW-0276">Fatty acid metabolism</keyword>
<dbReference type="InterPro" id="IPR011763">
    <property type="entry name" value="COA_CT_C"/>
</dbReference>
<dbReference type="NCBIfam" id="NF004344">
    <property type="entry name" value="PRK05724.1"/>
    <property type="match status" value="1"/>
</dbReference>
<comment type="subcellular location">
    <subcellularLocation>
        <location evidence="10">Cytoplasm</location>
    </subcellularLocation>
</comment>
<feature type="domain" description="CoA carboxyltransferase C-terminal" evidence="12">
    <location>
        <begin position="36"/>
        <end position="290"/>
    </location>
</feature>
<evidence type="ECO:0000256" key="9">
    <source>
        <dbReference type="ARBA" id="ARBA00049152"/>
    </source>
</evidence>
<comment type="subunit">
    <text evidence="10">Acetyl-CoA carboxylase is a heterohexamer composed of biotin carboxyl carrier protein (AccB), biotin carboxylase (AccC) and two subunits each of ACCase subunit alpha (AccA) and ACCase subunit beta (AccD).</text>
</comment>
<evidence type="ECO:0000256" key="11">
    <source>
        <dbReference type="SAM" id="Coils"/>
    </source>
</evidence>
<evidence type="ECO:0000256" key="1">
    <source>
        <dbReference type="ARBA" id="ARBA00004956"/>
    </source>
</evidence>
<dbReference type="UniPathway" id="UPA00655">
    <property type="reaction ID" value="UER00711"/>
</dbReference>
<evidence type="ECO:0000256" key="7">
    <source>
        <dbReference type="ARBA" id="ARBA00023098"/>
    </source>
</evidence>
<comment type="catalytic activity">
    <reaction evidence="9 10">
        <text>N(6)-carboxybiotinyl-L-lysyl-[protein] + acetyl-CoA = N(6)-biotinyl-L-lysyl-[protein] + malonyl-CoA</text>
        <dbReference type="Rhea" id="RHEA:54728"/>
        <dbReference type="Rhea" id="RHEA-COMP:10505"/>
        <dbReference type="Rhea" id="RHEA-COMP:10506"/>
        <dbReference type="ChEBI" id="CHEBI:57288"/>
        <dbReference type="ChEBI" id="CHEBI:57384"/>
        <dbReference type="ChEBI" id="CHEBI:83144"/>
        <dbReference type="ChEBI" id="CHEBI:83145"/>
        <dbReference type="EC" id="2.1.3.15"/>
    </reaction>
</comment>
<evidence type="ECO:0000259" key="12">
    <source>
        <dbReference type="PROSITE" id="PS50989"/>
    </source>
</evidence>
<dbReference type="InterPro" id="IPR001095">
    <property type="entry name" value="Acetyl_CoA_COase_a_su"/>
</dbReference>
<keyword evidence="11" id="KW-0175">Coiled coil</keyword>
<dbReference type="Pfam" id="PF03255">
    <property type="entry name" value="ACCA"/>
    <property type="match status" value="1"/>
</dbReference>
<keyword evidence="8 10" id="KW-0275">Fatty acid biosynthesis</keyword>
<dbReference type="GO" id="GO:0006633">
    <property type="term" value="P:fatty acid biosynthetic process"/>
    <property type="evidence" value="ECO:0007669"/>
    <property type="project" value="UniProtKB-KW"/>
</dbReference>
<evidence type="ECO:0000256" key="2">
    <source>
        <dbReference type="ARBA" id="ARBA00022516"/>
    </source>
</evidence>
<evidence type="ECO:0000256" key="8">
    <source>
        <dbReference type="ARBA" id="ARBA00023160"/>
    </source>
</evidence>